<feature type="transmembrane region" description="Helical" evidence="1">
    <location>
        <begin position="276"/>
        <end position="293"/>
    </location>
</feature>
<dbReference type="AlphaFoldDB" id="A0AA36CCX9"/>
<feature type="domain" description="SGNH" evidence="3">
    <location>
        <begin position="484"/>
        <end position="706"/>
    </location>
</feature>
<feature type="transmembrane region" description="Helical" evidence="1">
    <location>
        <begin position="185"/>
        <end position="207"/>
    </location>
</feature>
<dbReference type="PANTHER" id="PTHR23028:SF53">
    <property type="entry name" value="ACYL_TRANSF_3 DOMAIN-CONTAINING PROTEIN"/>
    <property type="match status" value="1"/>
</dbReference>
<keyword evidence="5" id="KW-1185">Reference proteome</keyword>
<dbReference type="Proteomes" id="UP001177023">
    <property type="component" value="Unassembled WGS sequence"/>
</dbReference>
<dbReference type="GO" id="GO:0000271">
    <property type="term" value="P:polysaccharide biosynthetic process"/>
    <property type="evidence" value="ECO:0007669"/>
    <property type="project" value="TreeGrafter"/>
</dbReference>
<feature type="transmembrane region" description="Helical" evidence="1">
    <location>
        <begin position="95"/>
        <end position="115"/>
    </location>
</feature>
<feature type="domain" description="Acyltransferase 3" evidence="2">
    <location>
        <begin position="72"/>
        <end position="383"/>
    </location>
</feature>
<feature type="transmembrane region" description="Helical" evidence="1">
    <location>
        <begin position="73"/>
        <end position="89"/>
    </location>
</feature>
<dbReference type="GO" id="GO:0016747">
    <property type="term" value="F:acyltransferase activity, transferring groups other than amino-acyl groups"/>
    <property type="evidence" value="ECO:0007669"/>
    <property type="project" value="InterPro"/>
</dbReference>
<dbReference type="InterPro" id="IPR002656">
    <property type="entry name" value="Acyl_transf_3_dom"/>
</dbReference>
<feature type="non-terminal residue" evidence="4">
    <location>
        <position position="717"/>
    </location>
</feature>
<proteinExistence type="predicted"/>
<reference evidence="4" key="1">
    <citation type="submission" date="2023-06" db="EMBL/GenBank/DDBJ databases">
        <authorList>
            <person name="Delattre M."/>
        </authorList>
    </citation>
    <scope>NUCLEOTIDE SEQUENCE</scope>
    <source>
        <strain evidence="4">AF72</strain>
    </source>
</reference>
<gene>
    <name evidence="4" type="ORF">MSPICULIGERA_LOCUS5287</name>
</gene>
<feature type="transmembrane region" description="Helical" evidence="1">
    <location>
        <begin position="248"/>
        <end position="264"/>
    </location>
</feature>
<name>A0AA36CCX9_9BILA</name>
<dbReference type="InterPro" id="IPR050879">
    <property type="entry name" value="Acyltransferase_3"/>
</dbReference>
<keyword evidence="1" id="KW-0812">Transmembrane</keyword>
<feature type="transmembrane region" description="Helical" evidence="1">
    <location>
        <begin position="219"/>
        <end position="236"/>
    </location>
</feature>
<feature type="transmembrane region" description="Helical" evidence="1">
    <location>
        <begin position="366"/>
        <end position="387"/>
    </location>
</feature>
<dbReference type="GO" id="GO:0016020">
    <property type="term" value="C:membrane"/>
    <property type="evidence" value="ECO:0007669"/>
    <property type="project" value="TreeGrafter"/>
</dbReference>
<dbReference type="PANTHER" id="PTHR23028">
    <property type="entry name" value="ACETYLTRANSFERASE"/>
    <property type="match status" value="1"/>
</dbReference>
<protein>
    <recommendedName>
        <fullName evidence="6">Acyltransferase</fullName>
    </recommendedName>
</protein>
<sequence length="717" mass="82996">MVSDLHRRNFHTGLQRINWPIGASSLQLIRLPVQSRKALRRLENNGHRWVATFGYPVYRSLTPTTRKFREDIAFIRALAIISVLGYHFWPDTFGLGFIGVDIFFVLSGYLIMGILSADKSPPKEKLADFYYKRIKRICPLYYMILLVFVISCGFVYSGVWLAQFFPPFLERHLDASESEASTESLPFLHTWSLGVEMQFYLVAPCLYYLTRCKIASRPVGVLFSGLIFASSLYFQWSSTPITAFYHPFARIWQFLAGMLASHFSEEETKYGSSGRLVDFATIGLVIPVFAIFLPNTIVDLGPRNLAQFAIPAIVSIFLMVSSNSDRIDWSRFRLNYIASISYALYLIHYPVLKYAQHLQPRYFESIPVWTIALPMTILLSTACHYFYEKPMLHAKKKTVFMHVVILFIVLLIVAIQWKPIFKTDRGRLESIPEAIEANKTSDRARSAAIKANKKWFNTYWPPATLVKDGFKNQFGHYVWPNNTGQLRVVVVGNSYAVQQQVIVRKFLPPNMTASLDVYAAPSYSIVFHRHEKLTKLFWEEMEQRKKPNIVFILMRYAVYLWPDGATPLRPGNDDTLNYWLQAVNRLSKFADHIFISSHHPFEVSKYFGQRRLVHDVIAALENGQDLTKLNFPYNAQKFAADPVRVRINLLLQQCKKCHFVDIESPFINKEKNWVQTYDPVTNIVYYDAWNHYTDDALKLIEPNFEKAIRAALPEYFP</sequence>
<feature type="transmembrane region" description="Helical" evidence="1">
    <location>
        <begin position="399"/>
        <end position="417"/>
    </location>
</feature>
<evidence type="ECO:0000259" key="3">
    <source>
        <dbReference type="Pfam" id="PF19040"/>
    </source>
</evidence>
<evidence type="ECO:0000256" key="1">
    <source>
        <dbReference type="SAM" id="Phobius"/>
    </source>
</evidence>
<dbReference type="Pfam" id="PF01757">
    <property type="entry name" value="Acyl_transf_3"/>
    <property type="match status" value="1"/>
</dbReference>
<feature type="transmembrane region" description="Helical" evidence="1">
    <location>
        <begin position="305"/>
        <end position="322"/>
    </location>
</feature>
<evidence type="ECO:0000313" key="4">
    <source>
        <dbReference type="EMBL" id="CAJ0566698.1"/>
    </source>
</evidence>
<keyword evidence="1" id="KW-1133">Transmembrane helix</keyword>
<dbReference type="Pfam" id="PF19040">
    <property type="entry name" value="SGNH"/>
    <property type="match status" value="1"/>
</dbReference>
<feature type="transmembrane region" description="Helical" evidence="1">
    <location>
        <begin position="140"/>
        <end position="165"/>
    </location>
</feature>
<feature type="transmembrane region" description="Helical" evidence="1">
    <location>
        <begin position="334"/>
        <end position="351"/>
    </location>
</feature>
<accession>A0AA36CCX9</accession>
<comment type="caution">
    <text evidence="4">The sequence shown here is derived from an EMBL/GenBank/DDBJ whole genome shotgun (WGS) entry which is preliminary data.</text>
</comment>
<evidence type="ECO:0000259" key="2">
    <source>
        <dbReference type="Pfam" id="PF01757"/>
    </source>
</evidence>
<organism evidence="4 5">
    <name type="scientific">Mesorhabditis spiculigera</name>
    <dbReference type="NCBI Taxonomy" id="96644"/>
    <lineage>
        <taxon>Eukaryota</taxon>
        <taxon>Metazoa</taxon>
        <taxon>Ecdysozoa</taxon>
        <taxon>Nematoda</taxon>
        <taxon>Chromadorea</taxon>
        <taxon>Rhabditida</taxon>
        <taxon>Rhabditina</taxon>
        <taxon>Rhabditomorpha</taxon>
        <taxon>Rhabditoidea</taxon>
        <taxon>Rhabditidae</taxon>
        <taxon>Mesorhabditinae</taxon>
        <taxon>Mesorhabditis</taxon>
    </lineage>
</organism>
<evidence type="ECO:0000313" key="5">
    <source>
        <dbReference type="Proteomes" id="UP001177023"/>
    </source>
</evidence>
<dbReference type="InterPro" id="IPR043968">
    <property type="entry name" value="SGNH"/>
</dbReference>
<keyword evidence="1" id="KW-0472">Membrane</keyword>
<evidence type="ECO:0008006" key="6">
    <source>
        <dbReference type="Google" id="ProtNLM"/>
    </source>
</evidence>
<dbReference type="EMBL" id="CATQJA010001300">
    <property type="protein sequence ID" value="CAJ0566698.1"/>
    <property type="molecule type" value="Genomic_DNA"/>
</dbReference>